<comment type="caution">
    <text evidence="2">The sequence shown here is derived from an EMBL/GenBank/DDBJ whole genome shotgun (WGS) entry which is preliminary data.</text>
</comment>
<keyword evidence="3" id="KW-1185">Reference proteome</keyword>
<organism evidence="2 3">
    <name type="scientific">Carnegiea gigantea</name>
    <dbReference type="NCBI Taxonomy" id="171969"/>
    <lineage>
        <taxon>Eukaryota</taxon>
        <taxon>Viridiplantae</taxon>
        <taxon>Streptophyta</taxon>
        <taxon>Embryophyta</taxon>
        <taxon>Tracheophyta</taxon>
        <taxon>Spermatophyta</taxon>
        <taxon>Magnoliopsida</taxon>
        <taxon>eudicotyledons</taxon>
        <taxon>Gunneridae</taxon>
        <taxon>Pentapetalae</taxon>
        <taxon>Caryophyllales</taxon>
        <taxon>Cactineae</taxon>
        <taxon>Cactaceae</taxon>
        <taxon>Cactoideae</taxon>
        <taxon>Echinocereeae</taxon>
        <taxon>Carnegiea</taxon>
    </lineage>
</organism>
<protein>
    <submittedName>
        <fullName evidence="2">Uncharacterized protein</fullName>
    </submittedName>
</protein>
<name>A0A9Q1Q898_9CARY</name>
<evidence type="ECO:0000256" key="1">
    <source>
        <dbReference type="SAM" id="MobiDB-lite"/>
    </source>
</evidence>
<reference evidence="2" key="1">
    <citation type="submission" date="2022-04" db="EMBL/GenBank/DDBJ databases">
        <title>Carnegiea gigantea Genome sequencing and assembly v2.</title>
        <authorList>
            <person name="Copetti D."/>
            <person name="Sanderson M.J."/>
            <person name="Burquez A."/>
            <person name="Wojciechowski M.F."/>
        </authorList>
    </citation>
    <scope>NUCLEOTIDE SEQUENCE</scope>
    <source>
        <strain evidence="2">SGP5-SGP5p</strain>
        <tissue evidence="2">Aerial part</tissue>
    </source>
</reference>
<dbReference type="Proteomes" id="UP001153076">
    <property type="component" value="Unassembled WGS sequence"/>
</dbReference>
<feature type="region of interest" description="Disordered" evidence="1">
    <location>
        <begin position="137"/>
        <end position="169"/>
    </location>
</feature>
<evidence type="ECO:0000313" key="3">
    <source>
        <dbReference type="Proteomes" id="UP001153076"/>
    </source>
</evidence>
<accession>A0A9Q1Q898</accession>
<sequence length="244" mass="26846">MKIALPLLSFGKPNFSDTGRLAIRLPYINPTERRPPKVHLYPLGCSCPEVKGLKPSPPRFLVPLSLGLPETPFLSASSVTDGPQGLFKIEKEKKRRAQGVWAVGTVAAAAAPCMQPFKPAPPKKERARILSHGVLGTPQETEAQTEAKTDANRSSTTVTKDYGPWPKPRLTRGTHWKPLAFLLRMQRSMRVKGLGSNWAAPFVLLGNTSLEEKQLCRAETRPRRWNDSVALEDHAATTLVGLLT</sequence>
<proteinExistence type="predicted"/>
<dbReference type="EMBL" id="JAKOGI010000666">
    <property type="protein sequence ID" value="KAJ8431715.1"/>
    <property type="molecule type" value="Genomic_DNA"/>
</dbReference>
<gene>
    <name evidence="2" type="ORF">Cgig2_028497</name>
</gene>
<dbReference type="AlphaFoldDB" id="A0A9Q1Q898"/>
<evidence type="ECO:0000313" key="2">
    <source>
        <dbReference type="EMBL" id="KAJ8431715.1"/>
    </source>
</evidence>